<sequence>MCIDELLKLKLTQQALSLHRHEEWIDGVLDGSLRLIDGCGIIREVISQIREHIRDLQSALRRRKGDSSAGSSIARYTCFRNKVKKDAKKLMEEVKQIDKRIEESSLFGLDNQVSSVISILREVVVASSSIFHSILLFLSISTLKPKATRWSLVSRLKGTVVGEDRHIKVTELENVDFSLHTRWKCSCERDGKQIAQNRLGPLKMSIEAVENCLECLFRTVIRARASILNVVSLM</sequence>
<dbReference type="Pfam" id="PF03087">
    <property type="entry name" value="BPS1"/>
    <property type="match status" value="1"/>
</dbReference>
<dbReference type="AlphaFoldDB" id="A0A2R6RIU3"/>
<dbReference type="OMA" id="RHEEWID"/>
<reference evidence="1 2" key="1">
    <citation type="submission" date="2017-07" db="EMBL/GenBank/DDBJ databases">
        <title>An improved, manually edited Actinidia chinensis var. chinensis (kiwifruit) genome highlights the challenges associated with draft genomes and gene prediction in plants.</title>
        <authorList>
            <person name="Pilkington S."/>
            <person name="Crowhurst R."/>
            <person name="Hilario E."/>
            <person name="Nardozza S."/>
            <person name="Fraser L."/>
            <person name="Peng Y."/>
            <person name="Gunaseelan K."/>
            <person name="Simpson R."/>
            <person name="Tahir J."/>
            <person name="Deroles S."/>
            <person name="Templeton K."/>
            <person name="Luo Z."/>
            <person name="Davy M."/>
            <person name="Cheng C."/>
            <person name="Mcneilage M."/>
            <person name="Scaglione D."/>
            <person name="Liu Y."/>
            <person name="Zhang Q."/>
            <person name="Datson P."/>
            <person name="De Silva N."/>
            <person name="Gardiner S."/>
            <person name="Bassett H."/>
            <person name="Chagne D."/>
            <person name="Mccallum J."/>
            <person name="Dzierzon H."/>
            <person name="Deng C."/>
            <person name="Wang Y.-Y."/>
            <person name="Barron N."/>
            <person name="Manako K."/>
            <person name="Bowen J."/>
            <person name="Foster T."/>
            <person name="Erridge Z."/>
            <person name="Tiffin H."/>
            <person name="Waite C."/>
            <person name="Davies K."/>
            <person name="Grierson E."/>
            <person name="Laing W."/>
            <person name="Kirk R."/>
            <person name="Chen X."/>
            <person name="Wood M."/>
            <person name="Montefiori M."/>
            <person name="Brummell D."/>
            <person name="Schwinn K."/>
            <person name="Catanach A."/>
            <person name="Fullerton C."/>
            <person name="Li D."/>
            <person name="Meiyalaghan S."/>
            <person name="Nieuwenhuizen N."/>
            <person name="Read N."/>
            <person name="Prakash R."/>
            <person name="Hunter D."/>
            <person name="Zhang H."/>
            <person name="Mckenzie M."/>
            <person name="Knabel M."/>
            <person name="Harris A."/>
            <person name="Allan A."/>
            <person name="Chen A."/>
            <person name="Janssen B."/>
            <person name="Plunkett B."/>
            <person name="Dwamena C."/>
            <person name="Voogd C."/>
            <person name="Leif D."/>
            <person name="Lafferty D."/>
            <person name="Souleyre E."/>
            <person name="Varkonyi-Gasic E."/>
            <person name="Gambi F."/>
            <person name="Hanley J."/>
            <person name="Yao J.-L."/>
            <person name="Cheung J."/>
            <person name="David K."/>
            <person name="Warren B."/>
            <person name="Marsh K."/>
            <person name="Snowden K."/>
            <person name="Lin-Wang K."/>
            <person name="Brian L."/>
            <person name="Martinez-Sanchez M."/>
            <person name="Wang M."/>
            <person name="Ileperuma N."/>
            <person name="Macnee N."/>
            <person name="Campin R."/>
            <person name="Mcatee P."/>
            <person name="Drummond R."/>
            <person name="Espley R."/>
            <person name="Ireland H."/>
            <person name="Wu R."/>
            <person name="Atkinson R."/>
            <person name="Karunairetnam S."/>
            <person name="Bulley S."/>
            <person name="Chunkath S."/>
            <person name="Hanley Z."/>
            <person name="Storey R."/>
            <person name="Thrimawithana A."/>
            <person name="Thomson S."/>
            <person name="David C."/>
            <person name="Testolin R."/>
        </authorList>
    </citation>
    <scope>NUCLEOTIDE SEQUENCE [LARGE SCALE GENOMIC DNA]</scope>
    <source>
        <strain evidence="2">cv. Red5</strain>
        <tissue evidence="1">Young leaf</tissue>
    </source>
</reference>
<reference evidence="2" key="2">
    <citation type="journal article" date="2018" name="BMC Genomics">
        <title>A manually annotated Actinidia chinensis var. chinensis (kiwifruit) genome highlights the challenges associated with draft genomes and gene prediction in plants.</title>
        <authorList>
            <person name="Pilkington S.M."/>
            <person name="Crowhurst R."/>
            <person name="Hilario E."/>
            <person name="Nardozza S."/>
            <person name="Fraser L."/>
            <person name="Peng Y."/>
            <person name="Gunaseelan K."/>
            <person name="Simpson R."/>
            <person name="Tahir J."/>
            <person name="Deroles S.C."/>
            <person name="Templeton K."/>
            <person name="Luo Z."/>
            <person name="Davy M."/>
            <person name="Cheng C."/>
            <person name="McNeilage M."/>
            <person name="Scaglione D."/>
            <person name="Liu Y."/>
            <person name="Zhang Q."/>
            <person name="Datson P."/>
            <person name="De Silva N."/>
            <person name="Gardiner S.E."/>
            <person name="Bassett H."/>
            <person name="Chagne D."/>
            <person name="McCallum J."/>
            <person name="Dzierzon H."/>
            <person name="Deng C."/>
            <person name="Wang Y.Y."/>
            <person name="Barron L."/>
            <person name="Manako K."/>
            <person name="Bowen J."/>
            <person name="Foster T.M."/>
            <person name="Erridge Z.A."/>
            <person name="Tiffin H."/>
            <person name="Waite C.N."/>
            <person name="Davies K.M."/>
            <person name="Grierson E.P."/>
            <person name="Laing W.A."/>
            <person name="Kirk R."/>
            <person name="Chen X."/>
            <person name="Wood M."/>
            <person name="Montefiori M."/>
            <person name="Brummell D.A."/>
            <person name="Schwinn K.E."/>
            <person name="Catanach A."/>
            <person name="Fullerton C."/>
            <person name="Li D."/>
            <person name="Meiyalaghan S."/>
            <person name="Nieuwenhuizen N."/>
            <person name="Read N."/>
            <person name="Prakash R."/>
            <person name="Hunter D."/>
            <person name="Zhang H."/>
            <person name="McKenzie M."/>
            <person name="Knabel M."/>
            <person name="Harris A."/>
            <person name="Allan A.C."/>
            <person name="Gleave A."/>
            <person name="Chen A."/>
            <person name="Janssen B.J."/>
            <person name="Plunkett B."/>
            <person name="Ampomah-Dwamena C."/>
            <person name="Voogd C."/>
            <person name="Leif D."/>
            <person name="Lafferty D."/>
            <person name="Souleyre E.J.F."/>
            <person name="Varkonyi-Gasic E."/>
            <person name="Gambi F."/>
            <person name="Hanley J."/>
            <person name="Yao J.L."/>
            <person name="Cheung J."/>
            <person name="David K.M."/>
            <person name="Warren B."/>
            <person name="Marsh K."/>
            <person name="Snowden K.C."/>
            <person name="Lin-Wang K."/>
            <person name="Brian L."/>
            <person name="Martinez-Sanchez M."/>
            <person name="Wang M."/>
            <person name="Ileperuma N."/>
            <person name="Macnee N."/>
            <person name="Campin R."/>
            <person name="McAtee P."/>
            <person name="Drummond R.S.M."/>
            <person name="Espley R.V."/>
            <person name="Ireland H.S."/>
            <person name="Wu R."/>
            <person name="Atkinson R.G."/>
            <person name="Karunairetnam S."/>
            <person name="Bulley S."/>
            <person name="Chunkath S."/>
            <person name="Hanley Z."/>
            <person name="Storey R."/>
            <person name="Thrimawithana A.H."/>
            <person name="Thomson S."/>
            <person name="David C."/>
            <person name="Testolin R."/>
            <person name="Huang H."/>
            <person name="Hellens R.P."/>
            <person name="Schaffer R.J."/>
        </authorList>
    </citation>
    <scope>NUCLEOTIDE SEQUENCE [LARGE SCALE GENOMIC DNA]</scope>
    <source>
        <strain evidence="2">cv. Red5</strain>
    </source>
</reference>
<dbReference type="OrthoDB" id="1701699at2759"/>
<dbReference type="PANTHER" id="PTHR33070">
    <property type="entry name" value="OS06G0725500 PROTEIN"/>
    <property type="match status" value="1"/>
</dbReference>
<dbReference type="PANTHER" id="PTHR33070:SF109">
    <property type="entry name" value="DOMAIN PROTEIN, PUTATIVE (DUF241)-RELATED"/>
    <property type="match status" value="1"/>
</dbReference>
<comment type="caution">
    <text evidence="1">The sequence shown here is derived from an EMBL/GenBank/DDBJ whole genome shotgun (WGS) entry which is preliminary data.</text>
</comment>
<proteinExistence type="predicted"/>
<protein>
    <submittedName>
        <fullName evidence="1">Pyridoxal 5'-phosphate synthase subunit PdxS like</fullName>
    </submittedName>
</protein>
<dbReference type="Gramene" id="PSS29942">
    <property type="protein sequence ID" value="PSS29942"/>
    <property type="gene ID" value="CEY00_Acc05256"/>
</dbReference>
<dbReference type="EMBL" id="NKQK01000005">
    <property type="protein sequence ID" value="PSS29942.1"/>
    <property type="molecule type" value="Genomic_DNA"/>
</dbReference>
<evidence type="ECO:0000313" key="2">
    <source>
        <dbReference type="Proteomes" id="UP000241394"/>
    </source>
</evidence>
<keyword evidence="2" id="KW-1185">Reference proteome</keyword>
<dbReference type="InParanoid" id="A0A2R6RIU3"/>
<organism evidence="1 2">
    <name type="scientific">Actinidia chinensis var. chinensis</name>
    <name type="common">Chinese soft-hair kiwi</name>
    <dbReference type="NCBI Taxonomy" id="1590841"/>
    <lineage>
        <taxon>Eukaryota</taxon>
        <taxon>Viridiplantae</taxon>
        <taxon>Streptophyta</taxon>
        <taxon>Embryophyta</taxon>
        <taxon>Tracheophyta</taxon>
        <taxon>Spermatophyta</taxon>
        <taxon>Magnoliopsida</taxon>
        <taxon>eudicotyledons</taxon>
        <taxon>Gunneridae</taxon>
        <taxon>Pentapetalae</taxon>
        <taxon>asterids</taxon>
        <taxon>Ericales</taxon>
        <taxon>Actinidiaceae</taxon>
        <taxon>Actinidia</taxon>
    </lineage>
</organism>
<evidence type="ECO:0000313" key="1">
    <source>
        <dbReference type="EMBL" id="PSS29942.1"/>
    </source>
</evidence>
<gene>
    <name evidence="1" type="ORF">CEY00_Acc05256</name>
</gene>
<dbReference type="STRING" id="1590841.A0A2R6RIU3"/>
<accession>A0A2R6RIU3</accession>
<dbReference type="GO" id="GO:0048367">
    <property type="term" value="P:shoot system development"/>
    <property type="evidence" value="ECO:0007669"/>
    <property type="project" value="InterPro"/>
</dbReference>
<name>A0A2R6RIU3_ACTCC</name>
<dbReference type="InterPro" id="IPR004320">
    <property type="entry name" value="BPS1_pln"/>
</dbReference>
<dbReference type="Proteomes" id="UP000241394">
    <property type="component" value="Chromosome LG5"/>
</dbReference>
<dbReference type="GO" id="GO:0048364">
    <property type="term" value="P:root development"/>
    <property type="evidence" value="ECO:0007669"/>
    <property type="project" value="InterPro"/>
</dbReference>